<dbReference type="EMBL" id="JAWDEY010000018">
    <property type="protein sequence ID" value="KAK6588965.1"/>
    <property type="molecule type" value="Genomic_DNA"/>
</dbReference>
<feature type="compositionally biased region" description="Basic and acidic residues" evidence="4">
    <location>
        <begin position="250"/>
        <end position="259"/>
    </location>
</feature>
<keyword evidence="7" id="KW-1185">Reference proteome</keyword>
<proteinExistence type="inferred from homology"/>
<reference evidence="6 7" key="1">
    <citation type="submission" date="2023-10" db="EMBL/GenBank/DDBJ databases">
        <title>Comparative genomics analysis reveals potential genetic determinants of host preference in Cryptosporidium xiaoi.</title>
        <authorList>
            <person name="Xiao L."/>
            <person name="Li J."/>
        </authorList>
    </citation>
    <scope>NUCLEOTIDE SEQUENCE [LARGE SCALE GENOMIC DNA]</scope>
    <source>
        <strain evidence="6 7">52996</strain>
    </source>
</reference>
<evidence type="ECO:0000313" key="6">
    <source>
        <dbReference type="EMBL" id="KAK6588965.1"/>
    </source>
</evidence>
<sequence>MENIEEFSVVKKCRKIDVGNVNEDVNNEGGKNADSQITIYSILVQGIKSKDKNMLENALSHNNIDTINASVMKLKESLCLELFEEVMDRIEANPMKLLELSNWIFVLIIKISRILNSSSNGDITNTKIILNQMERLNEIITMRLSYNKDLINLQATLDIYKRVFDENKTISEMCKKLSSDSDNALITYQFENEVVCDEDEEEVIAEDEDLDDHEDDENESDDHEDDENESDDHEDEESESVDHEDDQGESDDHGDDKDD</sequence>
<name>A0AAV9XZL3_9CRYT</name>
<gene>
    <name evidence="6" type="ORF">RS030_263666</name>
</gene>
<organism evidence="6 7">
    <name type="scientific">Cryptosporidium xiaoi</name>
    <dbReference type="NCBI Taxonomy" id="659607"/>
    <lineage>
        <taxon>Eukaryota</taxon>
        <taxon>Sar</taxon>
        <taxon>Alveolata</taxon>
        <taxon>Apicomplexa</taxon>
        <taxon>Conoidasida</taxon>
        <taxon>Coccidia</taxon>
        <taxon>Eucoccidiorida</taxon>
        <taxon>Eimeriorina</taxon>
        <taxon>Cryptosporidiidae</taxon>
        <taxon>Cryptosporidium</taxon>
    </lineage>
</organism>
<keyword evidence="2" id="KW-0539">Nucleus</keyword>
<dbReference type="Pfam" id="PF04003">
    <property type="entry name" value="Utp12"/>
    <property type="match status" value="1"/>
</dbReference>
<evidence type="ECO:0000256" key="2">
    <source>
        <dbReference type="ARBA" id="ARBA00023242"/>
    </source>
</evidence>
<dbReference type="PANTHER" id="PTHR44267">
    <property type="entry name" value="WD REPEAT-CONTAINING PROTEIN 43"/>
    <property type="match status" value="1"/>
</dbReference>
<dbReference type="InterPro" id="IPR007148">
    <property type="entry name" value="SSU_processome_Utp12"/>
</dbReference>
<dbReference type="InterPro" id="IPR052414">
    <property type="entry name" value="U3_snoRNA-assoc_WDR"/>
</dbReference>
<evidence type="ECO:0000256" key="1">
    <source>
        <dbReference type="ARBA" id="ARBA00004123"/>
    </source>
</evidence>
<protein>
    <recommendedName>
        <fullName evidence="5">Small-subunit processome Utp12 domain-containing protein</fullName>
    </recommendedName>
</protein>
<evidence type="ECO:0000256" key="4">
    <source>
        <dbReference type="SAM" id="MobiDB-lite"/>
    </source>
</evidence>
<comment type="caution">
    <text evidence="6">The sequence shown here is derived from an EMBL/GenBank/DDBJ whole genome shotgun (WGS) entry which is preliminary data.</text>
</comment>
<evidence type="ECO:0000259" key="5">
    <source>
        <dbReference type="Pfam" id="PF04003"/>
    </source>
</evidence>
<dbReference type="Proteomes" id="UP001311799">
    <property type="component" value="Unassembled WGS sequence"/>
</dbReference>
<dbReference type="AlphaFoldDB" id="A0AAV9XZL3"/>
<evidence type="ECO:0000256" key="3">
    <source>
        <dbReference type="ARBA" id="ARBA00038335"/>
    </source>
</evidence>
<dbReference type="GO" id="GO:0000462">
    <property type="term" value="P:maturation of SSU-rRNA from tricistronic rRNA transcript (SSU-rRNA, 5.8S rRNA, LSU-rRNA)"/>
    <property type="evidence" value="ECO:0007669"/>
    <property type="project" value="TreeGrafter"/>
</dbReference>
<dbReference type="PANTHER" id="PTHR44267:SF1">
    <property type="entry name" value="WD REPEAT-CONTAINING PROTEIN 43"/>
    <property type="match status" value="1"/>
</dbReference>
<feature type="domain" description="Small-subunit processome Utp12" evidence="5">
    <location>
        <begin position="51"/>
        <end position="161"/>
    </location>
</feature>
<comment type="similarity">
    <text evidence="3">Belongs to the UTP5 family.</text>
</comment>
<feature type="compositionally biased region" description="Acidic residues" evidence="4">
    <location>
        <begin position="198"/>
        <end position="249"/>
    </location>
</feature>
<comment type="subcellular location">
    <subcellularLocation>
        <location evidence="1">Nucleus</location>
    </subcellularLocation>
</comment>
<accession>A0AAV9XZL3</accession>
<evidence type="ECO:0000313" key="7">
    <source>
        <dbReference type="Proteomes" id="UP001311799"/>
    </source>
</evidence>
<feature type="region of interest" description="Disordered" evidence="4">
    <location>
        <begin position="198"/>
        <end position="259"/>
    </location>
</feature>
<dbReference type="GO" id="GO:0005730">
    <property type="term" value="C:nucleolus"/>
    <property type="evidence" value="ECO:0007669"/>
    <property type="project" value="TreeGrafter"/>
</dbReference>